<dbReference type="InterPro" id="IPR009057">
    <property type="entry name" value="Homeodomain-like_sf"/>
</dbReference>
<dbReference type="EMBL" id="ACBZ01000125">
    <property type="protein sequence ID" value="EEG48761.1"/>
    <property type="molecule type" value="Genomic_DNA"/>
</dbReference>
<dbReference type="Pfam" id="PF14278">
    <property type="entry name" value="TetR_C_8"/>
    <property type="match status" value="1"/>
</dbReference>
<dbReference type="InterPro" id="IPR039532">
    <property type="entry name" value="TetR_C_Firmicutes"/>
</dbReference>
<gene>
    <name evidence="4" type="ORF">RUMHYD_02357</name>
</gene>
<organism evidence="4 5">
    <name type="scientific">Blautia hydrogenotrophica (strain DSM 10507 / JCM 14656 / S5a33)</name>
    <name type="common">Ruminococcus hydrogenotrophicus</name>
    <dbReference type="NCBI Taxonomy" id="476272"/>
    <lineage>
        <taxon>Bacteria</taxon>
        <taxon>Bacillati</taxon>
        <taxon>Bacillota</taxon>
        <taxon>Clostridia</taxon>
        <taxon>Lachnospirales</taxon>
        <taxon>Lachnospiraceae</taxon>
        <taxon>Blautia</taxon>
    </lineage>
</organism>
<dbReference type="InterPro" id="IPR001647">
    <property type="entry name" value="HTH_TetR"/>
</dbReference>
<dbReference type="PANTHER" id="PTHR43479">
    <property type="entry name" value="ACREF/ENVCD OPERON REPRESSOR-RELATED"/>
    <property type="match status" value="1"/>
</dbReference>
<keyword evidence="5" id="KW-1185">Reference proteome</keyword>
<evidence type="ECO:0000313" key="4">
    <source>
        <dbReference type="EMBL" id="EEG48761.1"/>
    </source>
</evidence>
<feature type="domain" description="HTH tetR-type" evidence="3">
    <location>
        <begin position="92"/>
        <end position="152"/>
    </location>
</feature>
<name>C0CNB9_BLAHS</name>
<dbReference type="GO" id="GO:0003677">
    <property type="term" value="F:DNA binding"/>
    <property type="evidence" value="ECO:0007669"/>
    <property type="project" value="UniProtKB-UniRule"/>
</dbReference>
<dbReference type="HOGENOM" id="CLU_087539_0_2_9"/>
<evidence type="ECO:0000313" key="5">
    <source>
        <dbReference type="Proteomes" id="UP000003100"/>
    </source>
</evidence>
<proteinExistence type="predicted"/>
<dbReference type="InterPro" id="IPR050624">
    <property type="entry name" value="HTH-type_Tx_Regulator"/>
</dbReference>
<evidence type="ECO:0000259" key="3">
    <source>
        <dbReference type="PROSITE" id="PS50977"/>
    </source>
</evidence>
<keyword evidence="1 2" id="KW-0238">DNA-binding</keyword>
<reference evidence="4 5" key="2">
    <citation type="submission" date="2009-02" db="EMBL/GenBank/DDBJ databases">
        <title>Draft genome sequence of Blautia hydrogenotrophica DSM 10507 (Ruminococcus hydrogenotrophicus DSM 10507).</title>
        <authorList>
            <person name="Sudarsanam P."/>
            <person name="Ley R."/>
            <person name="Guruge J."/>
            <person name="Turnbaugh P.J."/>
            <person name="Mahowald M."/>
            <person name="Liep D."/>
            <person name="Gordon J."/>
        </authorList>
    </citation>
    <scope>NUCLEOTIDE SEQUENCE [LARGE SCALE GENOMIC DNA]</scope>
    <source>
        <strain evidence="5">DSM 10507 / JCM 14656 / S5a33</strain>
    </source>
</reference>
<dbReference type="PANTHER" id="PTHR43479:SF7">
    <property type="entry name" value="TETR-FAMILY TRANSCRIPTIONAL REGULATOR"/>
    <property type="match status" value="1"/>
</dbReference>
<evidence type="ECO:0000256" key="2">
    <source>
        <dbReference type="PROSITE-ProRule" id="PRU00335"/>
    </source>
</evidence>
<feature type="DNA-binding region" description="H-T-H motif" evidence="2">
    <location>
        <begin position="115"/>
        <end position="134"/>
    </location>
</feature>
<dbReference type="Proteomes" id="UP000003100">
    <property type="component" value="Unassembled WGS sequence"/>
</dbReference>
<sequence>MPNSPKMLIYKQLQIDILACNSSTRTDICFQKHALMFYATSHGMDELLREIMLINRLLLIFYSRSVKIKKTTVISEKEIIAMENTKIDRRVRKTKALLLKGLTQLMEEKDVNHISVRELTDLVDLNRGTFYLHYRDIFDMVNQVEDELFQQFDELFHENASGDDSTTTTLTVLTNVFTFLANNEKTVRAFMGPHGDLTFINRLKELVKTRVRHSWEDRGMAPDKFEYFFAYTAAGCIGLMEAWLRGGFQESAEEMASLADVLLLNGIHPLLK</sequence>
<dbReference type="PROSITE" id="PS50977">
    <property type="entry name" value="HTH_TETR_2"/>
    <property type="match status" value="1"/>
</dbReference>
<protein>
    <recommendedName>
        <fullName evidence="3">HTH tetR-type domain-containing protein</fullName>
    </recommendedName>
</protein>
<reference evidence="4 5" key="1">
    <citation type="submission" date="2009-01" db="EMBL/GenBank/DDBJ databases">
        <authorList>
            <person name="Fulton L."/>
            <person name="Clifton S."/>
            <person name="Fulton B."/>
            <person name="Xu J."/>
            <person name="Minx P."/>
            <person name="Pepin K.H."/>
            <person name="Johnson M."/>
            <person name="Bhonagiri V."/>
            <person name="Nash W.E."/>
            <person name="Mardis E.R."/>
            <person name="Wilson R.K."/>
        </authorList>
    </citation>
    <scope>NUCLEOTIDE SEQUENCE [LARGE SCALE GENOMIC DNA]</scope>
    <source>
        <strain evidence="5">DSM 10507 / JCM 14656 / S5a33</strain>
    </source>
</reference>
<dbReference type="Gene3D" id="1.10.357.10">
    <property type="entry name" value="Tetracycline Repressor, domain 2"/>
    <property type="match status" value="1"/>
</dbReference>
<accession>C0CNB9</accession>
<dbReference type="AlphaFoldDB" id="C0CNB9"/>
<dbReference type="SUPFAM" id="SSF46689">
    <property type="entry name" value="Homeodomain-like"/>
    <property type="match status" value="1"/>
</dbReference>
<evidence type="ECO:0000256" key="1">
    <source>
        <dbReference type="ARBA" id="ARBA00023125"/>
    </source>
</evidence>
<dbReference type="PATRIC" id="fig|476272.21.peg.1792"/>
<dbReference type="eggNOG" id="COG1309">
    <property type="taxonomic scope" value="Bacteria"/>
</dbReference>